<protein>
    <submittedName>
        <fullName evidence="1">Uncharacterized protein</fullName>
    </submittedName>
</protein>
<name>A0ACB9N7C1_BAUVA</name>
<accession>A0ACB9N7C1</accession>
<sequence length="341" mass="36570">MRTLLHLRPPSPCLSSSLHTATFVSRFSPPSSSSASSSSCLLFSFRPTKRFHFLSPSSSLRQTKKQQVRKSSTPDSAPSGFKWLFNPKSDDEGENTEKNEGEVELQGDTALKGTLLAGVLLVGVVGGFGAVGYIYRDQINSFLNQFSTFIDGYGPAGYALFVAVYAGLEVLAIPAIPLTMSAGLLFGSVIGTVIVSISGTVAASIAFLIARYFARERILKLVEGNKKFLAIDKAIGENGFKVVTLLRLSPFLPFSLGNYLYGLTSVKFVPYVLGSWLGMLPGTWAYVSAGAFGRAIIQEESDLNPFGGNSQLLTLGLGLLFTAFAAAYVTRLAKDAVKDIE</sequence>
<reference evidence="1 2" key="1">
    <citation type="journal article" date="2022" name="DNA Res.">
        <title>Chromosomal-level genome assembly of the orchid tree Bauhinia variegata (Leguminosae; Cercidoideae) supports the allotetraploid origin hypothesis of Bauhinia.</title>
        <authorList>
            <person name="Zhong Y."/>
            <person name="Chen Y."/>
            <person name="Zheng D."/>
            <person name="Pang J."/>
            <person name="Liu Y."/>
            <person name="Luo S."/>
            <person name="Meng S."/>
            <person name="Qian L."/>
            <person name="Wei D."/>
            <person name="Dai S."/>
            <person name="Zhou R."/>
        </authorList>
    </citation>
    <scope>NUCLEOTIDE SEQUENCE [LARGE SCALE GENOMIC DNA]</scope>
    <source>
        <strain evidence="1">BV-YZ2020</strain>
    </source>
</reference>
<proteinExistence type="predicted"/>
<comment type="caution">
    <text evidence="1">The sequence shown here is derived from an EMBL/GenBank/DDBJ whole genome shotgun (WGS) entry which is preliminary data.</text>
</comment>
<evidence type="ECO:0000313" key="1">
    <source>
        <dbReference type="EMBL" id="KAI4332324.1"/>
    </source>
</evidence>
<organism evidence="1 2">
    <name type="scientific">Bauhinia variegata</name>
    <name type="common">Purple orchid tree</name>
    <name type="synonym">Phanera variegata</name>
    <dbReference type="NCBI Taxonomy" id="167791"/>
    <lineage>
        <taxon>Eukaryota</taxon>
        <taxon>Viridiplantae</taxon>
        <taxon>Streptophyta</taxon>
        <taxon>Embryophyta</taxon>
        <taxon>Tracheophyta</taxon>
        <taxon>Spermatophyta</taxon>
        <taxon>Magnoliopsida</taxon>
        <taxon>eudicotyledons</taxon>
        <taxon>Gunneridae</taxon>
        <taxon>Pentapetalae</taxon>
        <taxon>rosids</taxon>
        <taxon>fabids</taxon>
        <taxon>Fabales</taxon>
        <taxon>Fabaceae</taxon>
        <taxon>Cercidoideae</taxon>
        <taxon>Cercideae</taxon>
        <taxon>Bauhiniinae</taxon>
        <taxon>Bauhinia</taxon>
    </lineage>
</organism>
<keyword evidence="2" id="KW-1185">Reference proteome</keyword>
<dbReference type="Proteomes" id="UP000828941">
    <property type="component" value="Chromosome 7"/>
</dbReference>
<evidence type="ECO:0000313" key="2">
    <source>
        <dbReference type="Proteomes" id="UP000828941"/>
    </source>
</evidence>
<dbReference type="EMBL" id="CM039432">
    <property type="protein sequence ID" value="KAI4332324.1"/>
    <property type="molecule type" value="Genomic_DNA"/>
</dbReference>
<gene>
    <name evidence="1" type="ORF">L6164_017245</name>
</gene>